<feature type="compositionally biased region" description="Basic and acidic residues" evidence="1">
    <location>
        <begin position="158"/>
        <end position="174"/>
    </location>
</feature>
<feature type="compositionally biased region" description="Basic residues" evidence="1">
    <location>
        <begin position="246"/>
        <end position="259"/>
    </location>
</feature>
<evidence type="ECO:0000256" key="1">
    <source>
        <dbReference type="SAM" id="MobiDB-lite"/>
    </source>
</evidence>
<feature type="region of interest" description="Disordered" evidence="1">
    <location>
        <begin position="148"/>
        <end position="259"/>
    </location>
</feature>
<keyword evidence="3" id="KW-1185">Reference proteome</keyword>
<proteinExistence type="predicted"/>
<evidence type="ECO:0000313" key="2">
    <source>
        <dbReference type="EMBL" id="GIH59410.1"/>
    </source>
</evidence>
<accession>A0ABQ4GDG9</accession>
<dbReference type="EMBL" id="BOOF01000001">
    <property type="protein sequence ID" value="GIH59410.1"/>
    <property type="molecule type" value="Genomic_DNA"/>
</dbReference>
<feature type="compositionally biased region" description="Gly residues" evidence="1">
    <location>
        <begin position="85"/>
        <end position="94"/>
    </location>
</feature>
<protein>
    <submittedName>
        <fullName evidence="2">Uncharacterized protein</fullName>
    </submittedName>
</protein>
<dbReference type="Proteomes" id="UP000660454">
    <property type="component" value="Unassembled WGS sequence"/>
</dbReference>
<name>A0ABQ4GDG9_9ACTN</name>
<reference evidence="2 3" key="1">
    <citation type="submission" date="2021-01" db="EMBL/GenBank/DDBJ databases">
        <title>Whole genome shotgun sequence of Microbispora siamensis NBRC 104113.</title>
        <authorList>
            <person name="Komaki H."/>
            <person name="Tamura T."/>
        </authorList>
    </citation>
    <scope>NUCLEOTIDE SEQUENCE [LARGE SCALE GENOMIC DNA]</scope>
    <source>
        <strain evidence="2 3">NBRC 104113</strain>
    </source>
</reference>
<feature type="compositionally biased region" description="Basic and acidic residues" evidence="1">
    <location>
        <begin position="231"/>
        <end position="245"/>
    </location>
</feature>
<organism evidence="2 3">
    <name type="scientific">Microbispora siamensis</name>
    <dbReference type="NCBI Taxonomy" id="564413"/>
    <lineage>
        <taxon>Bacteria</taxon>
        <taxon>Bacillati</taxon>
        <taxon>Actinomycetota</taxon>
        <taxon>Actinomycetes</taxon>
        <taxon>Streptosporangiales</taxon>
        <taxon>Streptosporangiaceae</taxon>
        <taxon>Microbispora</taxon>
    </lineage>
</organism>
<feature type="region of interest" description="Disordered" evidence="1">
    <location>
        <begin position="1"/>
        <end position="127"/>
    </location>
</feature>
<comment type="caution">
    <text evidence="2">The sequence shown here is derived from an EMBL/GenBank/DDBJ whole genome shotgun (WGS) entry which is preliminary data.</text>
</comment>
<evidence type="ECO:0000313" key="3">
    <source>
        <dbReference type="Proteomes" id="UP000660454"/>
    </source>
</evidence>
<gene>
    <name evidence="2" type="ORF">Msi02_02270</name>
</gene>
<sequence length="259" mass="27340">MRVRRPAARARTGGSPAAPRKRHPDEPPALVRARVEPSARLGHGTPQSVQPRAGAEAVAGRRPAGVPHLDEEDVAVGVHSCPHGGADGVPGGVGQPLSEYAIGERHTFPGDDPDAAAVIGPRERGGEGVQLVQGACGVERRAESVEFRQGGASGLRGVPERRRPQLRDVQPERGTRRHHNPGETVPGHVVQLGGEARPLGPCRVARDGRRVPQELPAAQPGGRAATACTARRPDPGAHAQREDAARRRHTRRRAAPGDQ</sequence>